<keyword evidence="6" id="KW-0675">Receptor</keyword>
<protein>
    <submittedName>
        <fullName evidence="9">Uncharacterized protein</fullName>
    </submittedName>
</protein>
<dbReference type="PANTHER" id="PTHR42643:SF24">
    <property type="entry name" value="IONOTROPIC RECEPTOR 60A"/>
    <property type="match status" value="1"/>
</dbReference>
<comment type="caution">
    <text evidence="9">The sequence shown here is derived from an EMBL/GenBank/DDBJ whole genome shotgun (WGS) entry which is preliminary data.</text>
</comment>
<dbReference type="EMBL" id="LRGB01000944">
    <property type="protein sequence ID" value="KZS14442.1"/>
    <property type="molecule type" value="Genomic_DNA"/>
</dbReference>
<comment type="subcellular location">
    <subcellularLocation>
        <location evidence="1">Cell membrane</location>
        <topology evidence="1">Multi-pass membrane protein</topology>
    </subcellularLocation>
</comment>
<proteinExistence type="predicted"/>
<dbReference type="AlphaFoldDB" id="A0A162CDF9"/>
<evidence type="ECO:0000313" key="9">
    <source>
        <dbReference type="EMBL" id="KZS14442.1"/>
    </source>
</evidence>
<keyword evidence="10" id="KW-1185">Reference proteome</keyword>
<evidence type="ECO:0000256" key="4">
    <source>
        <dbReference type="ARBA" id="ARBA00022989"/>
    </source>
</evidence>
<feature type="transmembrane region" description="Helical" evidence="8">
    <location>
        <begin position="601"/>
        <end position="624"/>
    </location>
</feature>
<keyword evidence="4 8" id="KW-1133">Transmembrane helix</keyword>
<feature type="transmembrane region" description="Helical" evidence="8">
    <location>
        <begin position="411"/>
        <end position="429"/>
    </location>
</feature>
<organism evidence="9 10">
    <name type="scientific">Daphnia magna</name>
    <dbReference type="NCBI Taxonomy" id="35525"/>
    <lineage>
        <taxon>Eukaryota</taxon>
        <taxon>Metazoa</taxon>
        <taxon>Ecdysozoa</taxon>
        <taxon>Arthropoda</taxon>
        <taxon>Crustacea</taxon>
        <taxon>Branchiopoda</taxon>
        <taxon>Diplostraca</taxon>
        <taxon>Cladocera</taxon>
        <taxon>Anomopoda</taxon>
        <taxon>Daphniidae</taxon>
        <taxon>Daphnia</taxon>
    </lineage>
</organism>
<evidence type="ECO:0000256" key="6">
    <source>
        <dbReference type="ARBA" id="ARBA00023170"/>
    </source>
</evidence>
<evidence type="ECO:0000256" key="3">
    <source>
        <dbReference type="ARBA" id="ARBA00022692"/>
    </source>
</evidence>
<feature type="transmembrane region" description="Helical" evidence="8">
    <location>
        <begin position="381"/>
        <end position="399"/>
    </location>
</feature>
<dbReference type="PANTHER" id="PTHR42643">
    <property type="entry name" value="IONOTROPIC RECEPTOR 20A-RELATED"/>
    <property type="match status" value="1"/>
</dbReference>
<dbReference type="STRING" id="35525.A0A162CDF9"/>
<keyword evidence="3 8" id="KW-0812">Transmembrane</keyword>
<dbReference type="FunFam" id="1.10.287.70:FF:000358">
    <property type="entry name" value="Uncharacterized protein"/>
    <property type="match status" value="1"/>
</dbReference>
<dbReference type="InterPro" id="IPR052192">
    <property type="entry name" value="Insect_Ionotropic_Sensory_Rcpt"/>
</dbReference>
<dbReference type="SUPFAM" id="SSF53850">
    <property type="entry name" value="Periplasmic binding protein-like II"/>
    <property type="match status" value="1"/>
</dbReference>
<accession>A0A162CDF9</accession>
<keyword evidence="5 8" id="KW-0472">Membrane</keyword>
<evidence type="ECO:0000256" key="2">
    <source>
        <dbReference type="ARBA" id="ARBA00022475"/>
    </source>
</evidence>
<reference evidence="9 10" key="1">
    <citation type="submission" date="2016-03" db="EMBL/GenBank/DDBJ databases">
        <title>EvidentialGene: Evidence-directed Construction of Genes on Genomes.</title>
        <authorList>
            <person name="Gilbert D.G."/>
            <person name="Choi J.-H."/>
            <person name="Mockaitis K."/>
            <person name="Colbourne J."/>
            <person name="Pfrender M."/>
        </authorList>
    </citation>
    <scope>NUCLEOTIDE SEQUENCE [LARGE SCALE GENOMIC DNA]</scope>
    <source>
        <strain evidence="9 10">Xinb3</strain>
        <tissue evidence="9">Complete organism</tissue>
    </source>
</reference>
<keyword evidence="7" id="KW-0325">Glycoprotein</keyword>
<dbReference type="Proteomes" id="UP000076858">
    <property type="component" value="Unassembled WGS sequence"/>
</dbReference>
<evidence type="ECO:0000256" key="8">
    <source>
        <dbReference type="SAM" id="Phobius"/>
    </source>
</evidence>
<evidence type="ECO:0000256" key="7">
    <source>
        <dbReference type="ARBA" id="ARBA00023180"/>
    </source>
</evidence>
<evidence type="ECO:0000256" key="5">
    <source>
        <dbReference type="ARBA" id="ARBA00023136"/>
    </source>
</evidence>
<keyword evidence="2" id="KW-1003">Cell membrane</keyword>
<gene>
    <name evidence="9" type="ORF">APZ42_019742</name>
</gene>
<sequence>MSRHCTSLNGVSVLKINRYNSNGKQLTKWPSTTQSELGTGGSLIQLQEKNSRTVEFIMDAGSMCSSLVVIFEEDGTTEQEEIVDELTVRYRRPLTLLRSRHGKIQAFDEITDQEAVCNNVAVLLQNLDEFSLIYEHIQQHYYLGEVILVTSSNSSKVGDKLLQDARNERLHLLIERGQRLVEIHKWMVSDRLQIDYVLKNNNVSWGTLTGQRKMLMGRYLTIATLDFPPIVFAKKNESGKVIASGIEPSLVAILADKLDFKVNYILPVNDEMWGTLVFNGPKNVTVTGLLGFLHRKEADVSYGDLHMQQRLLPYVDFTRAFRNNHECFLVPAPRPYAKWTALYHPFSSDIWTATGLVCIFAVATLRLLAKWSSWRSNEDGFFSDTMVCFLYILGNILSAQQPQEIRMSANRLFLIWWLLAAATVIPTVYRSGLISYITFPYTPAPIDTIQQLVDSPLKKISWGDYFKTSLLNSNDPLHRKLGEQFAIATNLTQMFSLLETDSWAVMSNQGNLRYQAAALFPPSSDGPRVHLVKECVFPTRSALGLQKGSSLKPYFDKKIYRLAEAGIVEHISSQFAKKQKPWDPTKSRKLAAYSLDDLQGAFYLLALSIAFSFLIFLSEVIFGYRKRKFSTGK</sequence>
<dbReference type="Gene3D" id="3.40.190.10">
    <property type="entry name" value="Periplasmic binding protein-like II"/>
    <property type="match status" value="1"/>
</dbReference>
<evidence type="ECO:0000256" key="1">
    <source>
        <dbReference type="ARBA" id="ARBA00004651"/>
    </source>
</evidence>
<dbReference type="Gene3D" id="1.10.287.70">
    <property type="match status" value="1"/>
</dbReference>
<name>A0A162CDF9_9CRUS</name>
<dbReference type="FunFam" id="3.40.190.10:FF:000218">
    <property type="entry name" value="Uncharacterized protein"/>
    <property type="match status" value="1"/>
</dbReference>
<dbReference type="GO" id="GO:0005886">
    <property type="term" value="C:plasma membrane"/>
    <property type="evidence" value="ECO:0007669"/>
    <property type="project" value="UniProtKB-SubCell"/>
</dbReference>
<dbReference type="OrthoDB" id="5984008at2759"/>
<feature type="transmembrane region" description="Helical" evidence="8">
    <location>
        <begin position="350"/>
        <end position="369"/>
    </location>
</feature>
<evidence type="ECO:0000313" key="10">
    <source>
        <dbReference type="Proteomes" id="UP000076858"/>
    </source>
</evidence>